<sequence length="556" mass="63474">MMKGQSTTRESEGSTSKAKTKVTELIDEGNENEKNGEEKNNDRSKFKKVEMPVFNGEDPDAWLFRADRYFQIHRLTDSEKMTVATISFEGPALNWYRAQEERDKFKDWANLKERLLVRFRSSREGSICLQFLRIQQESSVEEYQNKFDRLMAPVSDLPDRVIEETFMGGLFLWIKAEVEFCRRTGLAEMMLLAQLTENREKIRNEASLKGYSGGKYPFYPSSISKPNNSISDKGNTTFPMRTITLKSNPIGETKKEGTSKRLSEAEFQARKEKARGFSAYLSVNSQSTTRRLLVAKSISHTIAIGKEDVCFIEDVEADRSIFLSDSQLRWTQSVIADLLKIPVDSHFRKFEDIDRGRLRISKFQAKSGWILSCDHWPYSGGLFNIKVCLGKYLQDFIREEGKWQTWGNFHLKLVRDVLLDEDIDPSSFPSARNQCLQFFPETLFGFIPSSTPFPIKTEICWKYTALKFRPVNASLGSPCKADYSFKNQLDISSPFSVSSKESAGAFSAFDLKLDPEIEGVDINALFNDEGFSPNKVPMDLPKYLLPIVNDCGITLA</sequence>
<evidence type="ECO:0000313" key="4">
    <source>
        <dbReference type="Proteomes" id="UP000321947"/>
    </source>
</evidence>
<dbReference type="EMBL" id="SSTD01017768">
    <property type="protein sequence ID" value="TYJ98817.1"/>
    <property type="molecule type" value="Genomic_DNA"/>
</dbReference>
<gene>
    <name evidence="3" type="ORF">E5676_scaffold248G00020</name>
</gene>
<evidence type="ECO:0000313" key="3">
    <source>
        <dbReference type="EMBL" id="TYJ98817.1"/>
    </source>
</evidence>
<dbReference type="Proteomes" id="UP000321947">
    <property type="component" value="Unassembled WGS sequence"/>
</dbReference>
<evidence type="ECO:0000259" key="2">
    <source>
        <dbReference type="Pfam" id="PF03732"/>
    </source>
</evidence>
<dbReference type="Pfam" id="PF03732">
    <property type="entry name" value="Retrotrans_gag"/>
    <property type="match status" value="1"/>
</dbReference>
<evidence type="ECO:0000256" key="1">
    <source>
        <dbReference type="SAM" id="MobiDB-lite"/>
    </source>
</evidence>
<dbReference type="PANTHER" id="PTHR33223">
    <property type="entry name" value="CCHC-TYPE DOMAIN-CONTAINING PROTEIN"/>
    <property type="match status" value="1"/>
</dbReference>
<accession>A0A5D3BI70</accession>
<feature type="domain" description="Retrotransposon gag" evidence="2">
    <location>
        <begin position="83"/>
        <end position="170"/>
    </location>
</feature>
<feature type="region of interest" description="Disordered" evidence="1">
    <location>
        <begin position="1"/>
        <end position="44"/>
    </location>
</feature>
<dbReference type="InterPro" id="IPR005162">
    <property type="entry name" value="Retrotrans_gag_dom"/>
</dbReference>
<proteinExistence type="predicted"/>
<name>A0A5D3BI70_CUCMM</name>
<organism evidence="3 4">
    <name type="scientific">Cucumis melo var. makuwa</name>
    <name type="common">Oriental melon</name>
    <dbReference type="NCBI Taxonomy" id="1194695"/>
    <lineage>
        <taxon>Eukaryota</taxon>
        <taxon>Viridiplantae</taxon>
        <taxon>Streptophyta</taxon>
        <taxon>Embryophyta</taxon>
        <taxon>Tracheophyta</taxon>
        <taxon>Spermatophyta</taxon>
        <taxon>Magnoliopsida</taxon>
        <taxon>eudicotyledons</taxon>
        <taxon>Gunneridae</taxon>
        <taxon>Pentapetalae</taxon>
        <taxon>rosids</taxon>
        <taxon>fabids</taxon>
        <taxon>Cucurbitales</taxon>
        <taxon>Cucurbitaceae</taxon>
        <taxon>Benincaseae</taxon>
        <taxon>Cucumis</taxon>
    </lineage>
</organism>
<dbReference type="AlphaFoldDB" id="A0A5D3BI70"/>
<feature type="compositionally biased region" description="Basic and acidic residues" evidence="1">
    <location>
        <begin position="31"/>
        <end position="44"/>
    </location>
</feature>
<feature type="compositionally biased region" description="Polar residues" evidence="1">
    <location>
        <begin position="1"/>
        <end position="17"/>
    </location>
</feature>
<reference evidence="3 4" key="1">
    <citation type="submission" date="2019-08" db="EMBL/GenBank/DDBJ databases">
        <title>Draft genome sequences of two oriental melons (Cucumis melo L. var makuwa).</title>
        <authorList>
            <person name="Kwon S.-Y."/>
        </authorList>
    </citation>
    <scope>NUCLEOTIDE SEQUENCE [LARGE SCALE GENOMIC DNA]</scope>
    <source>
        <strain evidence="4">cv. Chang Bougi</strain>
        <tissue evidence="3">Leaf</tissue>
    </source>
</reference>
<protein>
    <submittedName>
        <fullName evidence="3">Transposon Tf2-1 polyprotein isoform X1</fullName>
    </submittedName>
</protein>
<comment type="caution">
    <text evidence="3">The sequence shown here is derived from an EMBL/GenBank/DDBJ whole genome shotgun (WGS) entry which is preliminary data.</text>
</comment>
<dbReference type="PANTHER" id="PTHR33223:SF6">
    <property type="entry name" value="CCHC-TYPE DOMAIN-CONTAINING PROTEIN"/>
    <property type="match status" value="1"/>
</dbReference>